<dbReference type="SUPFAM" id="SSF57756">
    <property type="entry name" value="Retrovirus zinc finger-like domains"/>
    <property type="match status" value="1"/>
</dbReference>
<dbReference type="SUPFAM" id="SSF57850">
    <property type="entry name" value="RING/U-box"/>
    <property type="match status" value="1"/>
</dbReference>
<dbReference type="GO" id="GO:0003676">
    <property type="term" value="F:nucleic acid binding"/>
    <property type="evidence" value="ECO:0007669"/>
    <property type="project" value="InterPro"/>
</dbReference>
<accession>A0A8W8JB94</accession>
<dbReference type="InterPro" id="IPR013083">
    <property type="entry name" value="Znf_RING/FYVE/PHD"/>
</dbReference>
<feature type="compositionally biased region" description="Basic residues" evidence="7">
    <location>
        <begin position="1403"/>
        <end position="1428"/>
    </location>
</feature>
<dbReference type="InterPro" id="IPR025829">
    <property type="entry name" value="Zn_knuckle_CX2CX3GHX4C"/>
</dbReference>
<sequence length="1435" mass="162803">MACIHFKFKNSLDYDSITFDGLHIALRDLKRMIMNRKKLRDTDDDLQIINAITKKAYTNEDEMIPKNSSVIVARIPVTNAAPRNGPKTLNHPNAYKEDPKPVRKPMEVPVTKPQDPLETGNLIDSNASEEDKIKAMMRQSTMDFDPSNYINNKKAPIGTPSPTYICKKCGKSGHFIQNCPVEPGEAFDKEKIAKRPTGIPHSFLTKVNDPNAKGALLIGPGQYGVPTIDMNAYQTKKKERPPFLPEEKLPEPKKEEIPAELLCPLCRDLLSDAVLIPCCGTSFCDDCIRNELLDSEDHECPQCHETDKSPDSLIANKSLRSAVFNYRNETGYTKITKAMLKSQQEKVAVERAARKSEVKEKRTAPAISRPYEKPASAQAIPTYGMKAGQHYKVGGFQGGRSPGSPANASPKISDSQNGSDPSAGTKPSLLVSTTPGPVPGGLSPPTPCKDEANLLTPASSAQVSVQSTSTSVQPSLSASVTSVIPQRAPVIPASFPTAPIQTVGVPYRPPLPPMVNPSIPPPGFVAPPPTGPFVAGPRFPPAPAVIPPFQAVPPPSMPLSKEEFYRRQKKMQELEKKKKADPLDVFARELMDYKKKPKSASRSRSRSRSRTPRRSITPRRSRTRSPRPRSYSRSPVRYRGRSPPPRWRSRSRSPGRYDRWSPPPYGRRRSRSPPPPLYRGRSRSPPPYDYFRPEWDAPPPMYGDYRGPPARPGGRGPIPPHYQYPQDQFNRFDPHAYDEFYHEYYARYGMPPPPPPANQMYDAPSFPPRRSRSPRDRRPFKERPLPRPKTEDSKTNRPDKKSVDKKPEKKLSKSSSKREEEKAGKKKKSEKPSNKEKDEESKVEEKKENVVEKKEEVKDSQSKKKKKGSSKTSKKEPVESDVKEEKSKDEEDKKPVKSDEEKDGKEDIKEKDAQEKVEKKEIKDVENLGVKKEKLEDVKESKEEKVRSKKKSSAKKDSGEKLESLKSPKQEIKSPKEETSKEGERKAKRKHKKMVKEAATKEKKLVEDDEAEESPAKRQKTEPVTDSGDQIMLSPPILSKWEKEDYHDDISPRRSRKASPDSRPSKSKQDRRMLPRSVIEKAEKALALKQPQPISVASSIKPSSSLANRLEKSPPPKLRSPDGKPRRVYVEKESNKKVEEDSRKVLSRDRSMQITVSGDVKSKTKSKDSKKEVKDLRESLLEKRRASTRSSSTEEFEQNKGKGFSHDDRLSVNYAREKDWDYIDDDKNTDGWLSNKVKGSSKSMKARKDITEERRSASKEKLVEKRRKSREDKESPRRSRKDENGEDKISKKNSRSQEKKDDKKRKEDHVSKRDSAEKVTEKKEHKEKDDAEKSGGTKQQIRVDRKESLFDESAFVPDYNETMGSESEEDVPKQELKRQYSTAESEKVESESEEESSGEEREKKHKKKKSKHKKNKKKHKKHKKKHKKQDGDESS</sequence>
<keyword evidence="5" id="KW-0539">Nucleus</keyword>
<dbReference type="Gene3D" id="3.30.40.10">
    <property type="entry name" value="Zinc/RING finger domain, C3HC4 (zinc finger)"/>
    <property type="match status" value="1"/>
</dbReference>
<feature type="compositionally biased region" description="Basic and acidic residues" evidence="7">
    <location>
        <begin position="954"/>
        <end position="985"/>
    </location>
</feature>
<keyword evidence="4" id="KW-0862">Zinc</keyword>
<dbReference type="PROSITE" id="PS51282">
    <property type="entry name" value="DWNN"/>
    <property type="match status" value="1"/>
</dbReference>
<dbReference type="PROSITE" id="PS50158">
    <property type="entry name" value="ZF_CCHC"/>
    <property type="match status" value="1"/>
</dbReference>
<dbReference type="SMART" id="SM01180">
    <property type="entry name" value="DWNN"/>
    <property type="match status" value="1"/>
</dbReference>
<dbReference type="InterPro" id="IPR014891">
    <property type="entry name" value="DWNN_domain"/>
</dbReference>
<name>A0A8W8JB94_MAGGI</name>
<evidence type="ECO:0000259" key="8">
    <source>
        <dbReference type="PROSITE" id="PS50089"/>
    </source>
</evidence>
<feature type="compositionally biased region" description="Pro residues" evidence="7">
    <location>
        <begin position="436"/>
        <end position="447"/>
    </location>
</feature>
<feature type="compositionally biased region" description="Basic and acidic residues" evidence="7">
    <location>
        <begin position="351"/>
        <end position="363"/>
    </location>
</feature>
<evidence type="ECO:0008006" key="13">
    <source>
        <dbReference type="Google" id="ProtNLM"/>
    </source>
</evidence>
<dbReference type="Pfam" id="PF13696">
    <property type="entry name" value="zf-CCHC_2"/>
    <property type="match status" value="1"/>
</dbReference>
<feature type="compositionally biased region" description="Basic residues" evidence="7">
    <location>
        <begin position="595"/>
        <end position="627"/>
    </location>
</feature>
<evidence type="ECO:0000259" key="10">
    <source>
        <dbReference type="PROSITE" id="PS51282"/>
    </source>
</evidence>
<feature type="domain" description="CCHC-type" evidence="9">
    <location>
        <begin position="166"/>
        <end position="180"/>
    </location>
</feature>
<evidence type="ECO:0000313" key="11">
    <source>
        <dbReference type="EnsemblMetazoa" id="G1825.2:cds"/>
    </source>
</evidence>
<keyword evidence="2" id="KW-0479">Metal-binding</keyword>
<reference evidence="11" key="1">
    <citation type="submission" date="2022-08" db="UniProtKB">
        <authorList>
            <consortium name="EnsemblMetazoa"/>
        </authorList>
    </citation>
    <scope>IDENTIFICATION</scope>
    <source>
        <strain evidence="11">05x7-T-G4-1.051#20</strain>
    </source>
</reference>
<feature type="compositionally biased region" description="Basic and acidic residues" evidence="7">
    <location>
        <begin position="94"/>
        <end position="106"/>
    </location>
</feature>
<evidence type="ECO:0000256" key="2">
    <source>
        <dbReference type="ARBA" id="ARBA00022723"/>
    </source>
</evidence>
<feature type="compositionally biased region" description="Basic and acidic residues" evidence="7">
    <location>
        <begin position="730"/>
        <end position="745"/>
    </location>
</feature>
<dbReference type="InterPro" id="IPR033489">
    <property type="entry name" value="RBBP6"/>
</dbReference>
<feature type="compositionally biased region" description="Basic and acidic residues" evidence="7">
    <location>
        <begin position="873"/>
        <end position="946"/>
    </location>
</feature>
<evidence type="ECO:0000256" key="7">
    <source>
        <dbReference type="SAM" id="MobiDB-lite"/>
    </source>
</evidence>
<evidence type="ECO:0000256" key="6">
    <source>
        <dbReference type="PROSITE-ProRule" id="PRU00047"/>
    </source>
</evidence>
<feature type="compositionally biased region" description="Basic and acidic residues" evidence="7">
    <location>
        <begin position="1197"/>
        <end position="1229"/>
    </location>
</feature>
<feature type="region of interest" description="Disordered" evidence="7">
    <location>
        <begin position="391"/>
        <end position="461"/>
    </location>
</feature>
<feature type="region of interest" description="Disordered" evidence="7">
    <location>
        <begin position="351"/>
        <end position="375"/>
    </location>
</feature>
<feature type="domain" description="RING-type" evidence="8">
    <location>
        <begin position="263"/>
        <end position="304"/>
    </location>
</feature>
<feature type="compositionally biased region" description="Basic and acidic residues" evidence="7">
    <location>
        <begin position="560"/>
        <end position="594"/>
    </location>
</feature>
<evidence type="ECO:0000256" key="4">
    <source>
        <dbReference type="ARBA" id="ARBA00022833"/>
    </source>
</evidence>
<feature type="compositionally biased region" description="Basic and acidic residues" evidence="7">
    <location>
        <begin position="1160"/>
        <end position="1185"/>
    </location>
</feature>
<dbReference type="Proteomes" id="UP000005408">
    <property type="component" value="Unassembled WGS sequence"/>
</dbReference>
<keyword evidence="12" id="KW-1185">Reference proteome</keyword>
<evidence type="ECO:0000259" key="9">
    <source>
        <dbReference type="PROSITE" id="PS50158"/>
    </source>
</evidence>
<dbReference type="GO" id="GO:0006397">
    <property type="term" value="P:mRNA processing"/>
    <property type="evidence" value="ECO:0007669"/>
    <property type="project" value="InterPro"/>
</dbReference>
<dbReference type="EnsemblMetazoa" id="G1825.2">
    <property type="protein sequence ID" value="G1825.2:cds"/>
    <property type="gene ID" value="G1825"/>
</dbReference>
<dbReference type="InterPro" id="IPR036875">
    <property type="entry name" value="Znf_CCHC_sf"/>
</dbReference>
<dbReference type="CDD" id="cd16620">
    <property type="entry name" value="vRING-HC-C4C4_RBBP6"/>
    <property type="match status" value="1"/>
</dbReference>
<evidence type="ECO:0000313" key="12">
    <source>
        <dbReference type="Proteomes" id="UP000005408"/>
    </source>
</evidence>
<dbReference type="GO" id="GO:0008270">
    <property type="term" value="F:zinc ion binding"/>
    <property type="evidence" value="ECO:0007669"/>
    <property type="project" value="UniProtKB-KW"/>
</dbReference>
<dbReference type="InterPro" id="IPR001878">
    <property type="entry name" value="Znf_CCHC"/>
</dbReference>
<feature type="compositionally biased region" description="Basic and acidic residues" evidence="7">
    <location>
        <begin position="995"/>
        <end position="1006"/>
    </location>
</feature>
<feature type="compositionally biased region" description="Basic and acidic residues" evidence="7">
    <location>
        <begin position="1246"/>
        <end position="1349"/>
    </location>
</feature>
<feature type="compositionally biased region" description="Low complexity" evidence="7">
    <location>
        <begin position="628"/>
        <end position="637"/>
    </location>
</feature>
<organism evidence="11 12">
    <name type="scientific">Magallana gigas</name>
    <name type="common">Pacific oyster</name>
    <name type="synonym">Crassostrea gigas</name>
    <dbReference type="NCBI Taxonomy" id="29159"/>
    <lineage>
        <taxon>Eukaryota</taxon>
        <taxon>Metazoa</taxon>
        <taxon>Spiralia</taxon>
        <taxon>Lophotrochozoa</taxon>
        <taxon>Mollusca</taxon>
        <taxon>Bivalvia</taxon>
        <taxon>Autobranchia</taxon>
        <taxon>Pteriomorphia</taxon>
        <taxon>Ostreida</taxon>
        <taxon>Ostreoidea</taxon>
        <taxon>Ostreidae</taxon>
        <taxon>Magallana</taxon>
    </lineage>
</organism>
<feature type="compositionally biased region" description="Basic and acidic residues" evidence="7">
    <location>
        <begin position="773"/>
        <end position="823"/>
    </location>
</feature>
<dbReference type="PROSITE" id="PS50089">
    <property type="entry name" value="ZF_RING_2"/>
    <property type="match status" value="1"/>
</dbReference>
<dbReference type="Pfam" id="PF08783">
    <property type="entry name" value="DWNN"/>
    <property type="match status" value="1"/>
</dbReference>
<dbReference type="InterPro" id="IPR001841">
    <property type="entry name" value="Znf_RING"/>
</dbReference>
<comment type="subcellular location">
    <subcellularLocation>
        <location evidence="1">Nucleus</location>
    </subcellularLocation>
</comment>
<dbReference type="PANTHER" id="PTHR15439">
    <property type="entry name" value="RETINOBLASTOMA-BINDING PROTEIN 6"/>
    <property type="match status" value="1"/>
</dbReference>
<feature type="domain" description="DWNN" evidence="10">
    <location>
        <begin position="4"/>
        <end position="76"/>
    </location>
</feature>
<dbReference type="GO" id="GO:0016567">
    <property type="term" value="P:protein ubiquitination"/>
    <property type="evidence" value="ECO:0007669"/>
    <property type="project" value="InterPro"/>
</dbReference>
<dbReference type="GO" id="GO:0005634">
    <property type="term" value="C:nucleus"/>
    <property type="evidence" value="ECO:0007669"/>
    <property type="project" value="UniProtKB-SubCell"/>
</dbReference>
<dbReference type="PANTHER" id="PTHR15439:SF0">
    <property type="entry name" value="CELL DIVISION CYCLE AND APOPTOSIS REGULATOR PROTEIN 1-RELATED"/>
    <property type="match status" value="1"/>
</dbReference>
<dbReference type="Gene3D" id="3.10.20.90">
    <property type="entry name" value="Phosphatidylinositol 3-kinase Catalytic Subunit, Chain A, domain 1"/>
    <property type="match status" value="1"/>
</dbReference>
<keyword evidence="3 6" id="KW-0863">Zinc-finger</keyword>
<dbReference type="Pfam" id="PF13923">
    <property type="entry name" value="zf-C3HC4_2"/>
    <property type="match status" value="1"/>
</dbReference>
<dbReference type="Gene3D" id="4.10.60.10">
    <property type="entry name" value="Zinc finger, CCHC-type"/>
    <property type="match status" value="1"/>
</dbReference>
<feature type="compositionally biased region" description="Basic and acidic residues" evidence="7">
    <location>
        <begin position="1014"/>
        <end position="1023"/>
    </location>
</feature>
<feature type="compositionally biased region" description="Polar residues" evidence="7">
    <location>
        <begin position="404"/>
        <end position="422"/>
    </location>
</feature>
<feature type="compositionally biased region" description="Low complexity" evidence="7">
    <location>
        <begin position="1093"/>
        <end position="1105"/>
    </location>
</feature>
<proteinExistence type="predicted"/>
<dbReference type="GO" id="GO:0061630">
    <property type="term" value="F:ubiquitin protein ligase activity"/>
    <property type="evidence" value="ECO:0007669"/>
    <property type="project" value="InterPro"/>
</dbReference>
<dbReference type="GO" id="GO:0006511">
    <property type="term" value="P:ubiquitin-dependent protein catabolic process"/>
    <property type="evidence" value="ECO:0007669"/>
    <property type="project" value="TreeGrafter"/>
</dbReference>
<feature type="compositionally biased region" description="Basic and acidic residues" evidence="7">
    <location>
        <begin position="1109"/>
        <end position="1151"/>
    </location>
</feature>
<feature type="region of interest" description="Disordered" evidence="7">
    <location>
        <begin position="551"/>
        <end position="1435"/>
    </location>
</feature>
<feature type="compositionally biased region" description="Basic and acidic residues" evidence="7">
    <location>
        <begin position="830"/>
        <end position="862"/>
    </location>
</feature>
<feature type="compositionally biased region" description="Basic and acidic residues" evidence="7">
    <location>
        <begin position="1040"/>
        <end position="1086"/>
    </location>
</feature>
<protein>
    <recommendedName>
        <fullName evidence="13">E3 ubiquitin-protein ligase RBBP6</fullName>
    </recommendedName>
</protein>
<feature type="compositionally biased region" description="Basic and acidic residues" evidence="7">
    <location>
        <begin position="1370"/>
        <end position="1390"/>
    </location>
</feature>
<evidence type="ECO:0000256" key="3">
    <source>
        <dbReference type="ARBA" id="ARBA00022771"/>
    </source>
</evidence>
<evidence type="ECO:0000256" key="1">
    <source>
        <dbReference type="ARBA" id="ARBA00004123"/>
    </source>
</evidence>
<evidence type="ECO:0000256" key="5">
    <source>
        <dbReference type="ARBA" id="ARBA00023242"/>
    </source>
</evidence>
<feature type="region of interest" description="Disordered" evidence="7">
    <location>
        <begin position="82"/>
        <end position="123"/>
    </location>
</feature>